<feature type="domain" description="Cytidyltransferase-like" evidence="3">
    <location>
        <begin position="5"/>
        <end position="126"/>
    </location>
</feature>
<dbReference type="SUPFAM" id="SSF52374">
    <property type="entry name" value="Nucleotidylyl transferase"/>
    <property type="match status" value="1"/>
</dbReference>
<name>A0A9D9BWQ0_PROMR</name>
<dbReference type="Pfam" id="PF01467">
    <property type="entry name" value="CTP_transf_like"/>
    <property type="match status" value="1"/>
</dbReference>
<dbReference type="NCBIfam" id="TIGR00125">
    <property type="entry name" value="cyt_tran_rel"/>
    <property type="match status" value="1"/>
</dbReference>
<evidence type="ECO:0000256" key="1">
    <source>
        <dbReference type="ARBA" id="ARBA00022679"/>
    </source>
</evidence>
<evidence type="ECO:0000256" key="2">
    <source>
        <dbReference type="ARBA" id="ARBA00022695"/>
    </source>
</evidence>
<comment type="caution">
    <text evidence="4">The sequence shown here is derived from an EMBL/GenBank/DDBJ whole genome shotgun (WGS) entry which is preliminary data.</text>
</comment>
<evidence type="ECO:0000259" key="3">
    <source>
        <dbReference type="Pfam" id="PF01467"/>
    </source>
</evidence>
<sequence>MIIGYTAGVFDLFHVGHVNMLKTARGLCDKLIVAVTSDELVAYKNKKPVICFEDRKAVVESCKYVDIVIGQYDLDKYKAYLKIKFDLLFVGDDWYGKDQWRDLEEKISPAKIIFIPYTRSVSSTKINSILEENRFD</sequence>
<keyword evidence="1" id="KW-0808">Transferase</keyword>
<evidence type="ECO:0000313" key="4">
    <source>
        <dbReference type="EMBL" id="MBO6971830.1"/>
    </source>
</evidence>
<proteinExistence type="predicted"/>
<accession>A0A9D9BWQ0</accession>
<dbReference type="InterPro" id="IPR014729">
    <property type="entry name" value="Rossmann-like_a/b/a_fold"/>
</dbReference>
<evidence type="ECO:0000313" key="5">
    <source>
        <dbReference type="Proteomes" id="UP000668060"/>
    </source>
</evidence>
<dbReference type="EMBL" id="JAEPLN010000001">
    <property type="protein sequence ID" value="MBO6971830.1"/>
    <property type="molecule type" value="Genomic_DNA"/>
</dbReference>
<dbReference type="PANTHER" id="PTHR43793:SF1">
    <property type="entry name" value="FAD SYNTHASE"/>
    <property type="match status" value="1"/>
</dbReference>
<dbReference type="AlphaFoldDB" id="A0A9D9BWQ0"/>
<dbReference type="PANTHER" id="PTHR43793">
    <property type="entry name" value="FAD SYNTHASE"/>
    <property type="match status" value="1"/>
</dbReference>
<gene>
    <name evidence="4" type="ORF">JJ842_07890</name>
</gene>
<dbReference type="Gene3D" id="3.40.50.620">
    <property type="entry name" value="HUPs"/>
    <property type="match status" value="1"/>
</dbReference>
<organism evidence="4 5">
    <name type="scientific">Prochlorococcus marinus CUG1433</name>
    <dbReference type="NCBI Taxonomy" id="2774506"/>
    <lineage>
        <taxon>Bacteria</taxon>
        <taxon>Bacillati</taxon>
        <taxon>Cyanobacteriota</taxon>
        <taxon>Cyanophyceae</taxon>
        <taxon>Synechococcales</taxon>
        <taxon>Prochlorococcaceae</taxon>
        <taxon>Prochlorococcus</taxon>
    </lineage>
</organism>
<dbReference type="InterPro" id="IPR050385">
    <property type="entry name" value="Archaeal_FAD_synthase"/>
</dbReference>
<keyword evidence="2 4" id="KW-0548">Nucleotidyltransferase</keyword>
<dbReference type="GO" id="GO:0016779">
    <property type="term" value="F:nucleotidyltransferase activity"/>
    <property type="evidence" value="ECO:0007669"/>
    <property type="project" value="UniProtKB-KW"/>
</dbReference>
<dbReference type="InterPro" id="IPR004821">
    <property type="entry name" value="Cyt_trans-like"/>
</dbReference>
<dbReference type="Proteomes" id="UP000668060">
    <property type="component" value="Unassembled WGS sequence"/>
</dbReference>
<reference evidence="4" key="1">
    <citation type="journal article" date="2021" name="Front. Mar. Sci.">
        <title>Genomes of Diverse Isolates of Prochlorococcus High-Light-Adapted Clade II in the Western Pacific Ocean.</title>
        <authorList>
            <person name="Yan W."/>
            <person name="Feng X."/>
            <person name="Zhang W."/>
            <person name="Nawaz M.Z."/>
            <person name="Luo T."/>
            <person name="Zhang R."/>
            <person name="Jiao N."/>
        </authorList>
    </citation>
    <scope>NUCLEOTIDE SEQUENCE</scope>
    <source>
        <strain evidence="4">CUG1433</strain>
    </source>
</reference>
<protein>
    <submittedName>
        <fullName evidence="4">Adenylyltransferase/cytidyltransferase family protein</fullName>
    </submittedName>
</protein>